<dbReference type="Gene3D" id="3.10.105.10">
    <property type="entry name" value="Dipeptide-binding Protein, Domain 3"/>
    <property type="match status" value="1"/>
</dbReference>
<dbReference type="PANTHER" id="PTHR30290">
    <property type="entry name" value="PERIPLASMIC BINDING COMPONENT OF ABC TRANSPORTER"/>
    <property type="match status" value="1"/>
</dbReference>
<dbReference type="EMBL" id="NTKD01000023">
    <property type="protein sequence ID" value="PDH39554.1"/>
    <property type="molecule type" value="Genomic_DNA"/>
</dbReference>
<protein>
    <recommendedName>
        <fullName evidence="3">Solute-binding protein family 5 domain-containing protein</fullName>
    </recommendedName>
</protein>
<feature type="signal peptide" evidence="2">
    <location>
        <begin position="1"/>
        <end position="26"/>
    </location>
</feature>
<evidence type="ECO:0000313" key="5">
    <source>
        <dbReference type="Proteomes" id="UP000219327"/>
    </source>
</evidence>
<evidence type="ECO:0000259" key="3">
    <source>
        <dbReference type="Pfam" id="PF00496"/>
    </source>
</evidence>
<dbReference type="GO" id="GO:0043190">
    <property type="term" value="C:ATP-binding cassette (ABC) transporter complex"/>
    <property type="evidence" value="ECO:0007669"/>
    <property type="project" value="InterPro"/>
</dbReference>
<dbReference type="PIRSF" id="PIRSF002741">
    <property type="entry name" value="MppA"/>
    <property type="match status" value="1"/>
</dbReference>
<dbReference type="CDD" id="cd08497">
    <property type="entry name" value="MbnE-like"/>
    <property type="match status" value="1"/>
</dbReference>
<accession>A0A2A5WTL7</accession>
<organism evidence="4 5">
    <name type="scientific">OM182 bacterium MED-G24</name>
    <dbReference type="NCBI Taxonomy" id="1986255"/>
    <lineage>
        <taxon>Bacteria</taxon>
        <taxon>Pseudomonadati</taxon>
        <taxon>Pseudomonadota</taxon>
        <taxon>Gammaproteobacteria</taxon>
        <taxon>OMG group</taxon>
        <taxon>OM182 clade</taxon>
    </lineage>
</organism>
<gene>
    <name evidence="4" type="ORF">CNE99_05510</name>
</gene>
<dbReference type="InterPro" id="IPR030678">
    <property type="entry name" value="Peptide/Ni-bd"/>
</dbReference>
<evidence type="ECO:0000256" key="2">
    <source>
        <dbReference type="SAM" id="SignalP"/>
    </source>
</evidence>
<evidence type="ECO:0000313" key="4">
    <source>
        <dbReference type="EMBL" id="PDH39554.1"/>
    </source>
</evidence>
<dbReference type="GO" id="GO:1904680">
    <property type="term" value="F:peptide transmembrane transporter activity"/>
    <property type="evidence" value="ECO:0007669"/>
    <property type="project" value="TreeGrafter"/>
</dbReference>
<dbReference type="PANTHER" id="PTHR30290:SF64">
    <property type="entry name" value="ABC TRANSPORTER PERIPLASMIC BINDING PROTEIN"/>
    <property type="match status" value="1"/>
</dbReference>
<dbReference type="InterPro" id="IPR000914">
    <property type="entry name" value="SBP_5_dom"/>
</dbReference>
<dbReference type="SUPFAM" id="SSF53850">
    <property type="entry name" value="Periplasmic binding protein-like II"/>
    <property type="match status" value="1"/>
</dbReference>
<dbReference type="Pfam" id="PF00496">
    <property type="entry name" value="SBP_bac_5"/>
    <property type="match status" value="1"/>
</dbReference>
<feature type="domain" description="Solute-binding protein family 5" evidence="3">
    <location>
        <begin position="115"/>
        <end position="524"/>
    </location>
</feature>
<feature type="chain" id="PRO_5012043228" description="Solute-binding protein family 5 domain-containing protein" evidence="2">
    <location>
        <begin position="27"/>
        <end position="629"/>
    </location>
</feature>
<dbReference type="Proteomes" id="UP000219327">
    <property type="component" value="Unassembled WGS sequence"/>
</dbReference>
<reference evidence="4 5" key="1">
    <citation type="submission" date="2017-08" db="EMBL/GenBank/DDBJ databases">
        <title>Fine stratification of microbial communities through a metagenomic profile of the photic zone.</title>
        <authorList>
            <person name="Haro-Moreno J.M."/>
            <person name="Lopez-Perez M."/>
            <person name="De La Torre J."/>
            <person name="Picazo A."/>
            <person name="Camacho A."/>
            <person name="Rodriguez-Valera F."/>
        </authorList>
    </citation>
    <scope>NUCLEOTIDE SEQUENCE [LARGE SCALE GENOMIC DNA]</scope>
    <source>
        <strain evidence="4">MED-G24</strain>
    </source>
</reference>
<proteinExistence type="predicted"/>
<dbReference type="Gene3D" id="3.40.190.10">
    <property type="entry name" value="Periplasmic binding protein-like II"/>
    <property type="match status" value="1"/>
</dbReference>
<dbReference type="GO" id="GO:0015833">
    <property type="term" value="P:peptide transport"/>
    <property type="evidence" value="ECO:0007669"/>
    <property type="project" value="TreeGrafter"/>
</dbReference>
<name>A0A2A5WTL7_9GAMM</name>
<evidence type="ECO:0000256" key="1">
    <source>
        <dbReference type="ARBA" id="ARBA00022729"/>
    </source>
</evidence>
<dbReference type="AlphaFoldDB" id="A0A2A5WTL7"/>
<comment type="caution">
    <text evidence="4">The sequence shown here is derived from an EMBL/GenBank/DDBJ whole genome shotgun (WGS) entry which is preliminary data.</text>
</comment>
<sequence>MRSSSNVSARIFTACLMASLSFSIFAEGACDGAEYSHGISHLLPVKYPAEFTHFDFTNPDAPKAGTMRVPQMGTYDNYNSVIEKGRLAAGFDITGGLVYDRLYEPSIDEPVARYGRLAEGMAIGPDTAWIAFKLRKDAYWHDGEPITPEDVVYTYETFKEHGSVALKTALDDIEEVFAFGDWEICFVRDPTVEVNPTLPYTVGIYSILPKHYWESRDITVTTTEAPLSSGPYRLKRGEIGRVLEFERVDNYWGRDIPVNKGRYNFDIVKFDYFKDDNVMGEAHKSNVFDVREEGVSKNWATFYDFPAVAAGLFKRDLRPLSRVEGLWWPLFWNVEREPLNDIRVREALWLLFDFKWTNKVLFYDFYNTGISFFQNSPMAHQGLPSEKELELLEPWRDQIPERVFTEPFTHPYSSGVGVQRENLKRAVALFKEAGFEVQDGFMRNTETGQPLALDIIGVSYYAVRQMLSLRQNLRKVGIANKATAPEVSNWLFRSRNGQFDGNTNRFGPSNTPGIQLRNWLGSEAAGQDYGQNWIRVRSPVIDSLIDSVNQATTAEDLYAATRALDRVIMWNFFFVPLGSQPGFRLVHWDKFGEVKTDTVNRVPFIDAWWWDEEKAKRVEEGIAQLESSE</sequence>
<dbReference type="GO" id="GO:0042884">
    <property type="term" value="P:microcin transport"/>
    <property type="evidence" value="ECO:0007669"/>
    <property type="project" value="TreeGrafter"/>
</dbReference>
<keyword evidence="1 2" id="KW-0732">Signal</keyword>
<dbReference type="InterPro" id="IPR039424">
    <property type="entry name" value="SBP_5"/>
</dbReference>
<dbReference type="GO" id="GO:0030288">
    <property type="term" value="C:outer membrane-bounded periplasmic space"/>
    <property type="evidence" value="ECO:0007669"/>
    <property type="project" value="TreeGrafter"/>
</dbReference>